<organism evidence="2">
    <name type="scientific">Sesamum latifolium</name>
    <dbReference type="NCBI Taxonomy" id="2727402"/>
    <lineage>
        <taxon>Eukaryota</taxon>
        <taxon>Viridiplantae</taxon>
        <taxon>Streptophyta</taxon>
        <taxon>Embryophyta</taxon>
        <taxon>Tracheophyta</taxon>
        <taxon>Spermatophyta</taxon>
        <taxon>Magnoliopsida</taxon>
        <taxon>eudicotyledons</taxon>
        <taxon>Gunneridae</taxon>
        <taxon>Pentapetalae</taxon>
        <taxon>asterids</taxon>
        <taxon>lamiids</taxon>
        <taxon>Lamiales</taxon>
        <taxon>Pedaliaceae</taxon>
        <taxon>Sesamum</taxon>
    </lineage>
</organism>
<protein>
    <submittedName>
        <fullName evidence="2">Uncharacterized protein</fullName>
    </submittedName>
</protein>
<proteinExistence type="predicted"/>
<reference evidence="2" key="2">
    <citation type="journal article" date="2024" name="Plant">
        <title>Genomic evolution and insights into agronomic trait innovations of Sesamum species.</title>
        <authorList>
            <person name="Miao H."/>
            <person name="Wang L."/>
            <person name="Qu L."/>
            <person name="Liu H."/>
            <person name="Sun Y."/>
            <person name="Le M."/>
            <person name="Wang Q."/>
            <person name="Wei S."/>
            <person name="Zheng Y."/>
            <person name="Lin W."/>
            <person name="Duan Y."/>
            <person name="Cao H."/>
            <person name="Xiong S."/>
            <person name="Wang X."/>
            <person name="Wei L."/>
            <person name="Li C."/>
            <person name="Ma Q."/>
            <person name="Ju M."/>
            <person name="Zhao R."/>
            <person name="Li G."/>
            <person name="Mu C."/>
            <person name="Tian Q."/>
            <person name="Mei H."/>
            <person name="Zhang T."/>
            <person name="Gao T."/>
            <person name="Zhang H."/>
        </authorList>
    </citation>
    <scope>NUCLEOTIDE SEQUENCE</scope>
    <source>
        <strain evidence="2">KEN1</strain>
    </source>
</reference>
<evidence type="ECO:0000313" key="2">
    <source>
        <dbReference type="EMBL" id="KAL0458306.1"/>
    </source>
</evidence>
<gene>
    <name evidence="2" type="ORF">Slati_0457800</name>
</gene>
<feature type="region of interest" description="Disordered" evidence="1">
    <location>
        <begin position="1"/>
        <end position="49"/>
    </location>
</feature>
<evidence type="ECO:0000256" key="1">
    <source>
        <dbReference type="SAM" id="MobiDB-lite"/>
    </source>
</evidence>
<sequence>MAGSQSAGPSGGRRKSLRQMATAVRRLIDEEEEEVGGKEGKASSPGEEGRAARDLVAVSFIFDGLGVFDSSDSTHYSDEEGFLHPKFADNLYSRSPRPCSFHPHQLFVFFPRPSASRFELISCSANTSETMLRERRARTPLLVARPREPLLPVARKERGPNPLRPGHPLRVQPKGLGLTRWGLLL</sequence>
<dbReference type="AlphaFoldDB" id="A0AAW2Y0B9"/>
<comment type="caution">
    <text evidence="2">The sequence shown here is derived from an EMBL/GenBank/DDBJ whole genome shotgun (WGS) entry which is preliminary data.</text>
</comment>
<name>A0AAW2Y0B9_9LAMI</name>
<dbReference type="EMBL" id="JACGWN010000002">
    <property type="protein sequence ID" value="KAL0458306.1"/>
    <property type="molecule type" value="Genomic_DNA"/>
</dbReference>
<reference evidence="2" key="1">
    <citation type="submission" date="2020-06" db="EMBL/GenBank/DDBJ databases">
        <authorList>
            <person name="Li T."/>
            <person name="Hu X."/>
            <person name="Zhang T."/>
            <person name="Song X."/>
            <person name="Zhang H."/>
            <person name="Dai N."/>
            <person name="Sheng W."/>
            <person name="Hou X."/>
            <person name="Wei L."/>
        </authorList>
    </citation>
    <scope>NUCLEOTIDE SEQUENCE</scope>
    <source>
        <strain evidence="2">KEN1</strain>
        <tissue evidence="2">Leaf</tissue>
    </source>
</reference>
<accession>A0AAW2Y0B9</accession>
<feature type="region of interest" description="Disordered" evidence="1">
    <location>
        <begin position="149"/>
        <end position="171"/>
    </location>
</feature>
<feature type="compositionally biased region" description="Basic and acidic residues" evidence="1">
    <location>
        <begin position="35"/>
        <end position="49"/>
    </location>
</feature>